<reference evidence="4 5" key="1">
    <citation type="submission" date="2020-12" db="EMBL/GenBank/DDBJ databases">
        <title>Whole genome sequences of gut porcine anaerobes.</title>
        <authorList>
            <person name="Kubasova T."/>
            <person name="Jahodarova E."/>
            <person name="Rychlik I."/>
        </authorList>
    </citation>
    <scope>NUCLEOTIDE SEQUENCE [LARGE SCALE GENOMIC DNA]</scope>
    <source>
        <strain evidence="4 5">An867</strain>
    </source>
</reference>
<dbReference type="Proteomes" id="UP001299220">
    <property type="component" value="Unassembled WGS sequence"/>
</dbReference>
<evidence type="ECO:0000313" key="5">
    <source>
        <dbReference type="Proteomes" id="UP001299220"/>
    </source>
</evidence>
<organism evidence="4 5">
    <name type="scientific">Anaeromassilibacillus senegalensis</name>
    <dbReference type="NCBI Taxonomy" id="1673717"/>
    <lineage>
        <taxon>Bacteria</taxon>
        <taxon>Bacillati</taxon>
        <taxon>Bacillota</taxon>
        <taxon>Clostridia</taxon>
        <taxon>Eubacteriales</taxon>
        <taxon>Acutalibacteraceae</taxon>
        <taxon>Anaeromassilibacillus</taxon>
    </lineage>
</organism>
<accession>A0ABS9CIW6</accession>
<evidence type="ECO:0000313" key="4">
    <source>
        <dbReference type="EMBL" id="MCF2651088.1"/>
    </source>
</evidence>
<keyword evidence="2" id="KW-1133">Transmembrane helix</keyword>
<dbReference type="EMBL" id="JAFBIT010000001">
    <property type="protein sequence ID" value="MCF2651088.1"/>
    <property type="molecule type" value="Genomic_DNA"/>
</dbReference>
<dbReference type="Pfam" id="PF13786">
    <property type="entry name" value="DUF4179"/>
    <property type="match status" value="1"/>
</dbReference>
<dbReference type="InterPro" id="IPR025436">
    <property type="entry name" value="DUF4179"/>
</dbReference>
<gene>
    <name evidence="4" type="ORF">JQM67_00490</name>
</gene>
<evidence type="ECO:0000256" key="1">
    <source>
        <dbReference type="SAM" id="MobiDB-lite"/>
    </source>
</evidence>
<proteinExistence type="predicted"/>
<feature type="region of interest" description="Disordered" evidence="1">
    <location>
        <begin position="380"/>
        <end position="399"/>
    </location>
</feature>
<feature type="compositionally biased region" description="Polar residues" evidence="1">
    <location>
        <begin position="385"/>
        <end position="395"/>
    </location>
</feature>
<name>A0ABS9CIW6_9FIRM</name>
<comment type="caution">
    <text evidence="4">The sequence shown here is derived from an EMBL/GenBank/DDBJ whole genome shotgun (WGS) entry which is preliminary data.</text>
</comment>
<sequence length="599" mass="67129">MKKQKLYSQIAKIETVECPMCDAEKERIMDYLKKENRPKRHIALKTICTAACFVLLVTASVFSPVLAKSIPFMENIVAFIKQEKLPQSDAIDYGAVENYINPVTDVVNGTNSVDTDQNSYFRITGTYCDGTLLVMSVAAKAPDIDEEATFLTPYYAVEINGKTLTNENGETARFGETNLSLSRAEDDVFVGSIAIDVSAQNLTEDFTVTLIPEKVRAINPKYQVLADPKTPMAYIPKSYPFDTVFESCTITVGINTGLRREYDVNETYDTFTLNRIVTSPGFTYLDYTQPENRVDGYYITVSDQDGKELKWLNEFAELGLSKSYYAAIPTNTTEIHVALFNWYNTAEPVKTFTIPVEGGYDVVPMIDTSMGMVPEDAIYDPPLPETNSDGSNVPNPNDPEYPLGETMLSYHGNLWSSENKENETIEITYSNMQIYDSPAELGLTQADMVYKDKPLKWEDNKFVTFNVHLETKGIHGLRSDEELQPEIDAYEKNDGTTGILWICDFGDVFCRTVNTDIGNPKMFNPTMAYSSLHSNGVSNYYHFPTNAYDSHDVVVGFYIPETLLKSGDWVIGVITGNEKNPITGSGIYSYYTIPPIDLD</sequence>
<protein>
    <submittedName>
        <fullName evidence="4">DUF4179 domain-containing protein</fullName>
    </submittedName>
</protein>
<keyword evidence="5" id="KW-1185">Reference proteome</keyword>
<feature type="transmembrane region" description="Helical" evidence="2">
    <location>
        <begin position="42"/>
        <end position="66"/>
    </location>
</feature>
<keyword evidence="2" id="KW-0472">Membrane</keyword>
<evidence type="ECO:0000256" key="2">
    <source>
        <dbReference type="SAM" id="Phobius"/>
    </source>
</evidence>
<evidence type="ECO:0000259" key="3">
    <source>
        <dbReference type="Pfam" id="PF13786"/>
    </source>
</evidence>
<dbReference type="RefSeq" id="WP_235322032.1">
    <property type="nucleotide sequence ID" value="NZ_JAFBIT010000001.1"/>
</dbReference>
<keyword evidence="2" id="KW-0812">Transmembrane</keyword>
<feature type="domain" description="DUF4179" evidence="3">
    <location>
        <begin position="40"/>
        <end position="137"/>
    </location>
</feature>
<dbReference type="Gene3D" id="2.60.40.1630">
    <property type="entry name" value="bacillus anthracis domain"/>
    <property type="match status" value="1"/>
</dbReference>